<accession>A0AAW1I069</accession>
<dbReference type="AlphaFoldDB" id="A0AAW1I069"/>
<evidence type="ECO:0000313" key="1">
    <source>
        <dbReference type="EMBL" id="KAK9681987.1"/>
    </source>
</evidence>
<keyword evidence="2" id="KW-1185">Reference proteome</keyword>
<proteinExistence type="predicted"/>
<dbReference type="Proteomes" id="UP001443914">
    <property type="component" value="Unassembled WGS sequence"/>
</dbReference>
<organism evidence="1 2">
    <name type="scientific">Saponaria officinalis</name>
    <name type="common">Common soapwort</name>
    <name type="synonym">Lychnis saponaria</name>
    <dbReference type="NCBI Taxonomy" id="3572"/>
    <lineage>
        <taxon>Eukaryota</taxon>
        <taxon>Viridiplantae</taxon>
        <taxon>Streptophyta</taxon>
        <taxon>Embryophyta</taxon>
        <taxon>Tracheophyta</taxon>
        <taxon>Spermatophyta</taxon>
        <taxon>Magnoliopsida</taxon>
        <taxon>eudicotyledons</taxon>
        <taxon>Gunneridae</taxon>
        <taxon>Pentapetalae</taxon>
        <taxon>Caryophyllales</taxon>
        <taxon>Caryophyllaceae</taxon>
        <taxon>Caryophylleae</taxon>
        <taxon>Saponaria</taxon>
    </lineage>
</organism>
<reference evidence="1" key="1">
    <citation type="submission" date="2024-03" db="EMBL/GenBank/DDBJ databases">
        <title>WGS assembly of Saponaria officinalis var. Norfolk2.</title>
        <authorList>
            <person name="Jenkins J."/>
            <person name="Shu S."/>
            <person name="Grimwood J."/>
            <person name="Barry K."/>
            <person name="Goodstein D."/>
            <person name="Schmutz J."/>
            <person name="Leebens-Mack J."/>
            <person name="Osbourn A."/>
        </authorList>
    </citation>
    <scope>NUCLEOTIDE SEQUENCE [LARGE SCALE GENOMIC DNA]</scope>
    <source>
        <strain evidence="1">JIC</strain>
    </source>
</reference>
<name>A0AAW1I069_SAPOF</name>
<sequence>MLGANRAIFEQHSSGVEVFGEAGVVQGGGVQGVTGVDVDCSAVEEVAQTADVAGARRRRRCRRGVLSSGGGWWRSRRRLGRFPRGLMVVVVLISTFLGEIDLLN</sequence>
<comment type="caution">
    <text evidence="1">The sequence shown here is derived from an EMBL/GenBank/DDBJ whole genome shotgun (WGS) entry which is preliminary data.</text>
</comment>
<evidence type="ECO:0000313" key="2">
    <source>
        <dbReference type="Proteomes" id="UP001443914"/>
    </source>
</evidence>
<gene>
    <name evidence="1" type="ORF">RND81_10G041800</name>
</gene>
<protein>
    <submittedName>
        <fullName evidence="1">Uncharacterized protein</fullName>
    </submittedName>
</protein>
<dbReference type="EMBL" id="JBDFQZ010000010">
    <property type="protein sequence ID" value="KAK9681987.1"/>
    <property type="molecule type" value="Genomic_DNA"/>
</dbReference>